<accession>A0A8H5P0I2</accession>
<feature type="region of interest" description="Disordered" evidence="5">
    <location>
        <begin position="406"/>
        <end position="448"/>
    </location>
</feature>
<feature type="chain" id="PRO_5034351626" description="Purple acid phosphatase" evidence="4">
    <location>
        <begin position="18"/>
        <end position="940"/>
    </location>
</feature>
<dbReference type="GO" id="GO:0046872">
    <property type="term" value="F:metal ion binding"/>
    <property type="evidence" value="ECO:0007669"/>
    <property type="project" value="InterPro"/>
</dbReference>
<evidence type="ECO:0000313" key="9">
    <source>
        <dbReference type="EMBL" id="KAF5585339.1"/>
    </source>
</evidence>
<dbReference type="InterPro" id="IPR041792">
    <property type="entry name" value="MPP_PAP"/>
</dbReference>
<evidence type="ECO:0000256" key="4">
    <source>
        <dbReference type="RuleBase" id="RU361203"/>
    </source>
</evidence>
<evidence type="ECO:0000256" key="5">
    <source>
        <dbReference type="SAM" id="MobiDB-lite"/>
    </source>
</evidence>
<protein>
    <recommendedName>
        <fullName evidence="4">Purple acid phosphatase</fullName>
        <ecNumber evidence="4">3.1.3.2</ecNumber>
    </recommendedName>
</protein>
<evidence type="ECO:0000259" key="6">
    <source>
        <dbReference type="Pfam" id="PF00149"/>
    </source>
</evidence>
<dbReference type="RefSeq" id="XP_036532027.1">
    <property type="nucleotide sequence ID" value="XM_036677282.1"/>
</dbReference>
<evidence type="ECO:0000259" key="7">
    <source>
        <dbReference type="Pfam" id="PF14008"/>
    </source>
</evidence>
<keyword evidence="1 4" id="KW-0732">Signal</keyword>
<dbReference type="InterPro" id="IPR004843">
    <property type="entry name" value="Calcineurin-like_PHP"/>
</dbReference>
<dbReference type="InterPro" id="IPR025733">
    <property type="entry name" value="PAPs_C"/>
</dbReference>
<dbReference type="Pfam" id="PF16656">
    <property type="entry name" value="Pur_ac_phosph_N"/>
    <property type="match status" value="1"/>
</dbReference>
<reference evidence="9 10" key="1">
    <citation type="submission" date="2020-05" db="EMBL/GenBank/DDBJ databases">
        <title>Identification and distribution of gene clusters putatively required for synthesis of sphingolipid metabolism inhibitors in phylogenetically diverse species of the filamentous fungus Fusarium.</title>
        <authorList>
            <person name="Kim H.-S."/>
            <person name="Busman M."/>
            <person name="Brown D.W."/>
            <person name="Divon H."/>
            <person name="Uhlig S."/>
            <person name="Proctor R.H."/>
        </authorList>
    </citation>
    <scope>NUCLEOTIDE SEQUENCE [LARGE SCALE GENOMIC DNA]</scope>
    <source>
        <strain evidence="9 10">NRRL 66333</strain>
    </source>
</reference>
<evidence type="ECO:0000256" key="1">
    <source>
        <dbReference type="ARBA" id="ARBA00022729"/>
    </source>
</evidence>
<dbReference type="GeneID" id="59312000"/>
<feature type="domain" description="Purple acid phosphatase N-terminal" evidence="8">
    <location>
        <begin position="88"/>
        <end position="178"/>
    </location>
</feature>
<comment type="similarity">
    <text evidence="4">Belongs to the metallophosphoesterase superfamily. Purple acid phosphatase family.</text>
</comment>
<dbReference type="EMBL" id="JAAOAV010000271">
    <property type="protein sequence ID" value="KAF5585339.1"/>
    <property type="molecule type" value="Genomic_DNA"/>
</dbReference>
<dbReference type="Pfam" id="PF14008">
    <property type="entry name" value="Metallophos_C"/>
    <property type="match status" value="1"/>
</dbReference>
<feature type="signal peptide" evidence="4">
    <location>
        <begin position="1"/>
        <end position="17"/>
    </location>
</feature>
<dbReference type="Proteomes" id="UP000547976">
    <property type="component" value="Unassembled WGS sequence"/>
</dbReference>
<keyword evidence="2 4" id="KW-0378">Hydrolase</keyword>
<dbReference type="Gene3D" id="3.60.21.10">
    <property type="match status" value="2"/>
</dbReference>
<dbReference type="PANTHER" id="PTHR22953">
    <property type="entry name" value="ACID PHOSPHATASE RELATED"/>
    <property type="match status" value="1"/>
</dbReference>
<dbReference type="InterPro" id="IPR008963">
    <property type="entry name" value="Purple_acid_Pase-like_N"/>
</dbReference>
<dbReference type="SUPFAM" id="SSF49363">
    <property type="entry name" value="Purple acid phosphatase, N-terminal domain"/>
    <property type="match status" value="1"/>
</dbReference>
<dbReference type="OrthoDB" id="45007at2759"/>
<feature type="compositionally biased region" description="Basic and acidic residues" evidence="5">
    <location>
        <begin position="410"/>
        <end position="441"/>
    </location>
</feature>
<evidence type="ECO:0000256" key="2">
    <source>
        <dbReference type="ARBA" id="ARBA00022801"/>
    </source>
</evidence>
<dbReference type="CDD" id="cd00839">
    <property type="entry name" value="MPP_PAPs"/>
    <property type="match status" value="1"/>
</dbReference>
<proteinExistence type="inferred from homology"/>
<dbReference type="Gene3D" id="2.60.40.380">
    <property type="entry name" value="Purple acid phosphatase-like, N-terminal"/>
    <property type="match status" value="1"/>
</dbReference>
<keyword evidence="10" id="KW-1185">Reference proteome</keyword>
<gene>
    <name evidence="9" type="ORF">FSUBG_12489</name>
</gene>
<feature type="domain" description="Purple acid phosphatase C-terminal" evidence="7">
    <location>
        <begin position="604"/>
        <end position="664"/>
    </location>
</feature>
<evidence type="ECO:0000256" key="3">
    <source>
        <dbReference type="ARBA" id="ARBA00023180"/>
    </source>
</evidence>
<dbReference type="Pfam" id="PF00149">
    <property type="entry name" value="Metallophos"/>
    <property type="match status" value="1"/>
</dbReference>
<organism evidence="9 10">
    <name type="scientific">Gibberella subglutinans</name>
    <name type="common">Fusarium subglutinans</name>
    <dbReference type="NCBI Taxonomy" id="42677"/>
    <lineage>
        <taxon>Eukaryota</taxon>
        <taxon>Fungi</taxon>
        <taxon>Dikarya</taxon>
        <taxon>Ascomycota</taxon>
        <taxon>Pezizomycotina</taxon>
        <taxon>Sordariomycetes</taxon>
        <taxon>Hypocreomycetidae</taxon>
        <taxon>Hypocreales</taxon>
        <taxon>Nectriaceae</taxon>
        <taxon>Fusarium</taxon>
        <taxon>Fusarium fujikuroi species complex</taxon>
    </lineage>
</organism>
<dbReference type="AlphaFoldDB" id="A0A8H5P0I2"/>
<dbReference type="InterPro" id="IPR029052">
    <property type="entry name" value="Metallo-depent_PP-like"/>
</dbReference>
<keyword evidence="3" id="KW-0325">Glycoprotein</keyword>
<feature type="domain" description="Calcineurin-like phosphoesterase" evidence="6">
    <location>
        <begin position="484"/>
        <end position="570"/>
    </location>
</feature>
<comment type="caution">
    <text evidence="9">The sequence shown here is derived from an EMBL/GenBank/DDBJ whole genome shotgun (WGS) entry which is preliminary data.</text>
</comment>
<dbReference type="EC" id="3.1.3.2" evidence="4"/>
<name>A0A8H5P0I2_GIBSU</name>
<comment type="catalytic activity">
    <reaction evidence="4">
        <text>a phosphate monoester + H2O = an alcohol + phosphate</text>
        <dbReference type="Rhea" id="RHEA:15017"/>
        <dbReference type="ChEBI" id="CHEBI:15377"/>
        <dbReference type="ChEBI" id="CHEBI:30879"/>
        <dbReference type="ChEBI" id="CHEBI:43474"/>
        <dbReference type="ChEBI" id="CHEBI:67140"/>
        <dbReference type="EC" id="3.1.3.2"/>
    </reaction>
</comment>
<dbReference type="InterPro" id="IPR039331">
    <property type="entry name" value="PAPs-like"/>
</dbReference>
<dbReference type="GO" id="GO:0003993">
    <property type="term" value="F:acid phosphatase activity"/>
    <property type="evidence" value="ECO:0007669"/>
    <property type="project" value="UniProtKB-EC"/>
</dbReference>
<evidence type="ECO:0000259" key="8">
    <source>
        <dbReference type="Pfam" id="PF16656"/>
    </source>
</evidence>
<dbReference type="SUPFAM" id="SSF56300">
    <property type="entry name" value="Metallo-dependent phosphatases"/>
    <property type="match status" value="1"/>
</dbReference>
<dbReference type="PANTHER" id="PTHR22953:SF153">
    <property type="entry name" value="PURPLE ACID PHOSPHATASE"/>
    <property type="match status" value="1"/>
</dbReference>
<sequence>MKSPFFFAGVLAALTQAAPTVDETYPYNGPDIPIGDWVDHTIKGDNGDGFIRLVEPPAVHPGYVNATNNVNVISLSYIPAQPGKETVGINIHYQTPFGLGSAPSVHWGTSRSSLNNVAFGSTATYDRTPPCSLVQMTQCSQFFHNVQIEHLQPGTTYFYQIPAAPNGTTESTVLSFTTAQAKGNPTQFSIAINNDMGYTNANGTYYYMNQAIKKEELAFVWHGGDLSYADDWYSGIVQCNLSAWPVCYNGSKSSLPNNDTNPDYFDTPLPPHEIPNQGSPRGGDVGVLYESNWDLWQQWMNNITMKIPYIVLPGNHEATCADHDNNPFVLSSYLNENKKNTTMSGDNPNSTLTYYSCPPSQRNFTAFQNRFTMAGDKSGGVGNFWHSFDYGLVHFVSIDTETDYANSPDKTFREDVEKAKKEKDCKGKDKDEPKCKTKTKEPPASTSAWSCTPLPTDDVYETDDLEEETYLESGRAHPLRNETYVTDAGPFGYIEGSIHDNKAYQQYHWLKDDLGKVDRCKTPWVIVMGHRPMYSSHDDANYHLHLREAFEGLFLKNKVDLYIAGHVHWYERLKPIGNCGVDTKAIIDDSEKNGIYKVRPGNSIVHLINGAAGNIESHATIDQSLPIPDITAHRNLTSFGFSKLTVYNATTLSWQFIRGHDGQVVRLAPQARLALLNALDLNYSVLSKILQSLPFSLLSYQVQWSLVYCFTDPTLIIPHSFTWTSEPRKLYTMVRCRSLLVVLATASAVIAGPCKPSTTGPVLDTTTTAIEQTSATTNSALGDTTIVDTDTVSDDTTTVATTTTAGADIDTIATTTTTEAETTTTSLITTSAEADVTTTTTVAETTTTAPCAAAPTACGVYGYFAAGNTLQYLTSPGTKDSAKDCLQACADYPGCDVADFYNEAANGWPKGNCEFFKGTVKTDGAQTPYQWYQVCCLAEM</sequence>
<dbReference type="InterPro" id="IPR015914">
    <property type="entry name" value="PAPs_N"/>
</dbReference>
<evidence type="ECO:0000313" key="10">
    <source>
        <dbReference type="Proteomes" id="UP000547976"/>
    </source>
</evidence>